<evidence type="ECO:0000313" key="2">
    <source>
        <dbReference type="Proteomes" id="UP000288052"/>
    </source>
</evidence>
<proteinExistence type="predicted"/>
<gene>
    <name evidence="1" type="ORF">D2E22_0324</name>
</gene>
<dbReference type="EMBL" id="QXGI01000001">
    <property type="protein sequence ID" value="RSX49863.1"/>
    <property type="molecule type" value="Genomic_DNA"/>
</dbReference>
<protein>
    <recommendedName>
        <fullName evidence="3">Leucine rich repeat variant</fullName>
    </recommendedName>
</protein>
<name>A0A430FAK7_9BIFI</name>
<dbReference type="AlphaFoldDB" id="A0A430FAK7"/>
<dbReference type="Proteomes" id="UP000288052">
    <property type="component" value="Unassembled WGS sequence"/>
</dbReference>
<organism evidence="1 2">
    <name type="scientific">Bifidobacterium castoris</name>
    <dbReference type="NCBI Taxonomy" id="2306972"/>
    <lineage>
        <taxon>Bacteria</taxon>
        <taxon>Bacillati</taxon>
        <taxon>Actinomycetota</taxon>
        <taxon>Actinomycetes</taxon>
        <taxon>Bifidobacteriales</taxon>
        <taxon>Bifidobacteriaceae</taxon>
        <taxon>Bifidobacterium</taxon>
    </lineage>
</organism>
<evidence type="ECO:0000313" key="1">
    <source>
        <dbReference type="EMBL" id="RSX49863.1"/>
    </source>
</evidence>
<comment type="caution">
    <text evidence="1">The sequence shown here is derived from an EMBL/GenBank/DDBJ whole genome shotgun (WGS) entry which is preliminary data.</text>
</comment>
<dbReference type="RefSeq" id="WP_126031366.1">
    <property type="nucleotide sequence ID" value="NZ_QXGI01000001.1"/>
</dbReference>
<dbReference type="Gene3D" id="1.25.10.10">
    <property type="entry name" value="Leucine-rich Repeat Variant"/>
    <property type="match status" value="1"/>
</dbReference>
<evidence type="ECO:0008006" key="3">
    <source>
        <dbReference type="Google" id="ProtNLM"/>
    </source>
</evidence>
<dbReference type="InterPro" id="IPR011989">
    <property type="entry name" value="ARM-like"/>
</dbReference>
<accession>A0A430FAK7</accession>
<sequence>MTIPWLERILDHTGTAEALAYDDNAACRWFAARYADRLEPAAVRMLAEDDVPAVRAAMARRTDLDADVLDLIAHDTDPVVLAALATAHDLPGEVRDGMCDRVPDPRVCRACGAQTAADLLDLAEGGLRGVESPKRRRWFQ</sequence>
<keyword evidence="2" id="KW-1185">Reference proteome</keyword>
<reference evidence="1 2" key="1">
    <citation type="submission" date="2018-09" db="EMBL/GenBank/DDBJ databases">
        <title>Characterization of the phylogenetic diversity of five novel species belonging to the genus Bifidobacterium.</title>
        <authorList>
            <person name="Lugli G.A."/>
            <person name="Duranti S."/>
            <person name="Milani C."/>
        </authorList>
    </citation>
    <scope>NUCLEOTIDE SEQUENCE [LARGE SCALE GENOMIC DNA]</scope>
    <source>
        <strain evidence="1 2">2020B</strain>
    </source>
</reference>